<accession>A0A9Q0JR79</accession>
<organism evidence="2 3">
    <name type="scientific">Turnera subulata</name>
    <dbReference type="NCBI Taxonomy" id="218843"/>
    <lineage>
        <taxon>Eukaryota</taxon>
        <taxon>Viridiplantae</taxon>
        <taxon>Streptophyta</taxon>
        <taxon>Embryophyta</taxon>
        <taxon>Tracheophyta</taxon>
        <taxon>Spermatophyta</taxon>
        <taxon>Magnoliopsida</taxon>
        <taxon>eudicotyledons</taxon>
        <taxon>Gunneridae</taxon>
        <taxon>Pentapetalae</taxon>
        <taxon>rosids</taxon>
        <taxon>fabids</taxon>
        <taxon>Malpighiales</taxon>
        <taxon>Passifloraceae</taxon>
        <taxon>Turnera</taxon>
    </lineage>
</organism>
<evidence type="ECO:0000313" key="2">
    <source>
        <dbReference type="EMBL" id="KAJ4851039.1"/>
    </source>
</evidence>
<feature type="compositionally biased region" description="Basic residues" evidence="1">
    <location>
        <begin position="39"/>
        <end position="53"/>
    </location>
</feature>
<feature type="compositionally biased region" description="Low complexity" evidence="1">
    <location>
        <begin position="27"/>
        <end position="38"/>
    </location>
</feature>
<dbReference type="Proteomes" id="UP001141552">
    <property type="component" value="Unassembled WGS sequence"/>
</dbReference>
<evidence type="ECO:0000313" key="3">
    <source>
        <dbReference type="Proteomes" id="UP001141552"/>
    </source>
</evidence>
<dbReference type="EMBL" id="JAKUCV010000155">
    <property type="protein sequence ID" value="KAJ4851039.1"/>
    <property type="molecule type" value="Genomic_DNA"/>
</dbReference>
<sequence length="114" mass="13019">KFPIPNFFPFPFHNTTRTRLHEPTLPPTTSTSPASSFHSRSRLHPHPRRRRPRTPPLSPSSTGILCQQIVRLQGTLTSCNLVPLTSSLKIAWVFCKYPGQFWWLPGRAGQEWSS</sequence>
<name>A0A9Q0JR79_9ROSI</name>
<keyword evidence="3" id="KW-1185">Reference proteome</keyword>
<reference evidence="2" key="2">
    <citation type="journal article" date="2023" name="Plants (Basel)">
        <title>Annotation of the Turnera subulata (Passifloraceae) Draft Genome Reveals the S-Locus Evolved after the Divergence of Turneroideae from Passifloroideae in a Stepwise Manner.</title>
        <authorList>
            <person name="Henning P.M."/>
            <person name="Roalson E.H."/>
            <person name="Mir W."/>
            <person name="McCubbin A.G."/>
            <person name="Shore J.S."/>
        </authorList>
    </citation>
    <scope>NUCLEOTIDE SEQUENCE</scope>
    <source>
        <strain evidence="2">F60SS</strain>
    </source>
</reference>
<feature type="non-terminal residue" evidence="2">
    <location>
        <position position="1"/>
    </location>
</feature>
<protein>
    <submittedName>
        <fullName evidence="2">Uncharacterized protein</fullName>
    </submittedName>
</protein>
<evidence type="ECO:0000256" key="1">
    <source>
        <dbReference type="SAM" id="MobiDB-lite"/>
    </source>
</evidence>
<gene>
    <name evidence="2" type="ORF">Tsubulata_012321</name>
</gene>
<proteinExistence type="predicted"/>
<comment type="caution">
    <text evidence="2">The sequence shown here is derived from an EMBL/GenBank/DDBJ whole genome shotgun (WGS) entry which is preliminary data.</text>
</comment>
<feature type="region of interest" description="Disordered" evidence="1">
    <location>
        <begin position="13"/>
        <end position="62"/>
    </location>
</feature>
<dbReference type="AlphaFoldDB" id="A0A9Q0JR79"/>
<reference evidence="2" key="1">
    <citation type="submission" date="2022-02" db="EMBL/GenBank/DDBJ databases">
        <authorList>
            <person name="Henning P.M."/>
            <person name="McCubbin A.G."/>
            <person name="Shore J.S."/>
        </authorList>
    </citation>
    <scope>NUCLEOTIDE SEQUENCE</scope>
    <source>
        <strain evidence="2">F60SS</strain>
        <tissue evidence="2">Leaves</tissue>
    </source>
</reference>